<sequence length="82" mass="9322">CLYSFSSVLAKYSCNFCWGCFLMALCYVQKTLQYRLCSWLRSTYLARGRLRWPGQAWLLPAASWFPSGCGKCQQGTSLTSAE</sequence>
<dbReference type="Proteomes" id="UP000314980">
    <property type="component" value="Unassembled WGS sequence"/>
</dbReference>
<accession>A0A4W6G7W0</accession>
<protein>
    <submittedName>
        <fullName evidence="1">Uncharacterized protein</fullName>
    </submittedName>
</protein>
<dbReference type="InParanoid" id="A0A4W6G7W0"/>
<evidence type="ECO:0000313" key="1">
    <source>
        <dbReference type="Ensembl" id="ENSLCAP00010059647.1"/>
    </source>
</evidence>
<organism evidence="1 2">
    <name type="scientific">Lates calcarifer</name>
    <name type="common">Barramundi</name>
    <name type="synonym">Holocentrus calcarifer</name>
    <dbReference type="NCBI Taxonomy" id="8187"/>
    <lineage>
        <taxon>Eukaryota</taxon>
        <taxon>Metazoa</taxon>
        <taxon>Chordata</taxon>
        <taxon>Craniata</taxon>
        <taxon>Vertebrata</taxon>
        <taxon>Euteleostomi</taxon>
        <taxon>Actinopterygii</taxon>
        <taxon>Neopterygii</taxon>
        <taxon>Teleostei</taxon>
        <taxon>Neoteleostei</taxon>
        <taxon>Acanthomorphata</taxon>
        <taxon>Carangaria</taxon>
        <taxon>Carangaria incertae sedis</taxon>
        <taxon>Centropomidae</taxon>
        <taxon>Lates</taxon>
    </lineage>
</organism>
<proteinExistence type="predicted"/>
<reference evidence="1" key="3">
    <citation type="submission" date="2025-09" db="UniProtKB">
        <authorList>
            <consortium name="Ensembl"/>
        </authorList>
    </citation>
    <scope>IDENTIFICATION</scope>
</reference>
<dbReference type="AlphaFoldDB" id="A0A4W6G7W0"/>
<keyword evidence="2" id="KW-1185">Reference proteome</keyword>
<reference evidence="1" key="2">
    <citation type="submission" date="2025-08" db="UniProtKB">
        <authorList>
            <consortium name="Ensembl"/>
        </authorList>
    </citation>
    <scope>IDENTIFICATION</scope>
</reference>
<reference evidence="2" key="1">
    <citation type="submission" date="2015-09" db="EMBL/GenBank/DDBJ databases">
        <authorList>
            <person name="Sai Rama Sridatta P."/>
        </authorList>
    </citation>
    <scope>NUCLEOTIDE SEQUENCE [LARGE SCALE GENOMIC DNA]</scope>
</reference>
<evidence type="ECO:0000313" key="2">
    <source>
        <dbReference type="Proteomes" id="UP000314980"/>
    </source>
</evidence>
<dbReference type="Ensembl" id="ENSLCAT00010061263.1">
    <property type="protein sequence ID" value="ENSLCAP00010059647.1"/>
    <property type="gene ID" value="ENSLCAG00010027775.1"/>
</dbReference>
<name>A0A4W6G7W0_LATCA</name>